<sequence>MTGGQSCSSNMIVWIPDEKEVFAKGELMSTDINKNKFTGQEEQIGIVHPLDSTEVSNLVQVRISDVFPVNPSTFDKVENMSELTHLNEPSVLYNLEKRYDCDLIYTYSGLFLVAINPYHNLNLYSEDHINLYHNKHNRLSKSSLDENSHEKLPPHIFAIAEEAYENLLSEGKDQSILVTGESGAGKTENTKKILQYLASITSGSPSNIAPVSGSSIVESFEMKILQSNPILESFGNAQTVRNNNSSRFGKFIKIEFNEHGMINGAHIEWYLLEKSRIVHQNSKERNYHIFYQLLSGLDDSELKNLRLKSRNVKDYKILSNSNQDIIPGINDVENFKELLSALNIIGFSKDQIRWIFQVVAIILLIGNIEFVSDRAEQASFKNDVSAICSNLGVDEKDFQTAILRPRSKAGKEWVSQSKNSQQAKFILNALSRNLYERLFGYIVDMINKNLDHGSATLNYIGLLDIAGFEIFENNSFEQLCINYTNEKLQQFFNNHMFVLEQSEYLKENIQWDYIDYGKDLQLTIDLIESKGPPTGVLPLLDEEAVLPKSTDESFYSKLISTWDQNSSKFKRSRLKNGFILKHYAGDVEYTVESWLSKNKDPLNDNLLSLLSSSQNDIISKLFQPEGEKSSSAGVEANISNQEVKKSARTSTFKTTSSRHREQQITLLNQLASTHPHFVRCIIPNNVKKAKTFNRRLILDQLRCNGVLEGIRLAREGYPNRIAFQEFFQRYRVLYPENSTTTTFSSKLKASTKQNCEFLLTSLQLDTKVYKIGNTKLFFKAGVLADLEKQKDVKLNNIMIKLTATIRGYTVRKEITYHLQKLKKTRVIGNTFRLYNRLVKEDPWFNLFIRIKPLLISSNDMTRTKKFNEQINKLKNDLQEMESKKKFLEEKNQKTVNELENTQDLLNQEKENLRKNESLLNRVKTSSETLQKQFDDLVSEKDEISREKLEVAQNLEEAHQKIQGLQETIREREATLEKLHSKNNELIKQISDLNCDISKEQSSQSLIKESKLKLENEIKRLKDVINSKEEEIKSFNDKLSSSEEDLDIKLVTLEKNCNIAMSRLQSLVTENSDLRSKNENFKKEKAALNNQLKNNESELLKMKEKIDNHKKELATFSKQRDDAVSEHGKITAELKETRIQLTEYKSNYQKIKEEYSNFQRETKEQEQKKRNSLVGSLNDSKIKELEARLSQEISLNQYLNKRISGNSVETNISSTRRSTSYSDDPLDKEDIIKKYYDLQLAFTEITRNLENEIEEKKNLISRLRFTETRLASSSFEDQKIKAQMKKLKKLIQDMDPSIPLDSILNEPLNNCPDKESDINKLMLEVDYLKRQLDIETRAHYDAENAISALHSKFRKIQEESSLSSSDIYKLKFEASEERVKSLEDKLKTMPLRDRTNLPVGDIIKNRDSISKYEEEIRYYKLENYKLQEILNESNGKLSQLTLDLRQSKSKEALLSEQLDRLQKDLESTERQKELLSSTIKQQKQQFENCMDDLQGNELRLREHIHALKQAEEDVKNMASIIEKLKTQNKQKEKLIWEHEMERNDSDMQLQETLLELKRVQDVKKILSDDLAHLKERLSAVEDRSQYTDEINRLKEELNCSLKAETNLKKEFATLKYKLETSTNDSEAKISDLLEQLDHYTKVVEMLNNEKDAISLAEKELYQKYEALNTECESLKGKIGSLTKIKQELESDLNQKTDALQISNAALSSSTQKNKEITEKIKYLEETLQLQMEQNLRNGELVKTLQASCNGYKDKFDDEKQKNIDLYEENQTLQKLNTDLQLQLKNLHERLSDTTEKNAWLSKIHELENMVSLETDLKYEEMKKNKSLERAVEELQTKNSQQTDVIELANKNRSEFEEATLKYEAQISDLEKYISQQELEMKKSIRDNSSYRDKVQEMAQEIEFWKSRYESTMIGSKNIDSSNAQSKIFSSRTFF</sequence>
<dbReference type="GO" id="GO:0016459">
    <property type="term" value="C:myosin complex"/>
    <property type="evidence" value="ECO:0007669"/>
    <property type="project" value="UniProtKB-KW"/>
</dbReference>
<dbReference type="PROSITE" id="PS51456">
    <property type="entry name" value="MYOSIN_MOTOR"/>
    <property type="match status" value="1"/>
</dbReference>
<evidence type="ECO:0000259" key="11">
    <source>
        <dbReference type="PROSITE" id="PS51456"/>
    </source>
</evidence>
<feature type="domain" description="Myosin N-terminal SH3-like" evidence="12">
    <location>
        <begin position="8"/>
        <end position="71"/>
    </location>
</feature>
<dbReference type="CDD" id="cd01377">
    <property type="entry name" value="MYSc_class_II"/>
    <property type="match status" value="1"/>
</dbReference>
<dbReference type="GO" id="GO:0005524">
    <property type="term" value="F:ATP binding"/>
    <property type="evidence" value="ECO:0007669"/>
    <property type="project" value="UniProtKB-UniRule"/>
</dbReference>
<dbReference type="GO" id="GO:0051015">
    <property type="term" value="F:actin filament binding"/>
    <property type="evidence" value="ECO:0007669"/>
    <property type="project" value="TreeGrafter"/>
</dbReference>
<dbReference type="Gene3D" id="1.10.10.820">
    <property type="match status" value="1"/>
</dbReference>
<evidence type="ECO:0000313" key="13">
    <source>
        <dbReference type="EMBL" id="QID79873.1"/>
    </source>
</evidence>
<evidence type="ECO:0000256" key="10">
    <source>
        <dbReference type="SAM" id="MobiDB-lite"/>
    </source>
</evidence>
<dbReference type="InterPro" id="IPR001609">
    <property type="entry name" value="Myosin_head_motor_dom-like"/>
</dbReference>
<dbReference type="Gene3D" id="1.20.5.4820">
    <property type="match status" value="1"/>
</dbReference>
<dbReference type="Proteomes" id="UP000501346">
    <property type="component" value="Chromosome ScVIII"/>
</dbReference>
<protein>
    <submittedName>
        <fullName evidence="13">Class II myosin</fullName>
    </submittedName>
</protein>
<dbReference type="Gene3D" id="1.20.120.720">
    <property type="entry name" value="Myosin VI head, motor domain, U50 subdomain"/>
    <property type="match status" value="1"/>
</dbReference>
<accession>A0A6C1DTD9</accession>
<evidence type="ECO:0000256" key="8">
    <source>
        <dbReference type="PROSITE-ProRule" id="PRU00782"/>
    </source>
</evidence>
<keyword evidence="4 9" id="KW-0175">Coiled coil</keyword>
<name>A0A6C1DTD9_SACPS</name>
<feature type="binding site" evidence="8">
    <location>
        <begin position="180"/>
        <end position="187"/>
    </location>
    <ligand>
        <name>ATP</name>
        <dbReference type="ChEBI" id="CHEBI:30616"/>
    </ligand>
</feature>
<feature type="coiled-coil region" evidence="9">
    <location>
        <begin position="1443"/>
        <end position="1732"/>
    </location>
</feature>
<organism evidence="13 14">
    <name type="scientific">Saccharomyces pastorianus</name>
    <name type="common">Lager yeast</name>
    <name type="synonym">Saccharomyces cerevisiae x Saccharomyces eubayanus</name>
    <dbReference type="NCBI Taxonomy" id="27292"/>
    <lineage>
        <taxon>Eukaryota</taxon>
        <taxon>Fungi</taxon>
        <taxon>Dikarya</taxon>
        <taxon>Ascomycota</taxon>
        <taxon>Saccharomycotina</taxon>
        <taxon>Saccharomycetes</taxon>
        <taxon>Saccharomycetales</taxon>
        <taxon>Saccharomycetaceae</taxon>
        <taxon>Saccharomyces</taxon>
    </lineage>
</organism>
<evidence type="ECO:0000259" key="12">
    <source>
        <dbReference type="PROSITE" id="PS51844"/>
    </source>
</evidence>
<dbReference type="GO" id="GO:0016020">
    <property type="term" value="C:membrane"/>
    <property type="evidence" value="ECO:0007669"/>
    <property type="project" value="TreeGrafter"/>
</dbReference>
<dbReference type="Gene3D" id="1.20.5.340">
    <property type="match status" value="1"/>
</dbReference>
<evidence type="ECO:0000256" key="1">
    <source>
        <dbReference type="ARBA" id="ARBA00008314"/>
    </source>
</evidence>
<dbReference type="GO" id="GO:0005737">
    <property type="term" value="C:cytoplasm"/>
    <property type="evidence" value="ECO:0007669"/>
    <property type="project" value="TreeGrafter"/>
</dbReference>
<keyword evidence="6 8" id="KW-0505">Motor protein</keyword>
<dbReference type="InterPro" id="IPR004009">
    <property type="entry name" value="SH3_Myosin"/>
</dbReference>
<gene>
    <name evidence="13" type="primary">MYO1_1</name>
    <name evidence="13" type="ORF">GRS66_002173</name>
</gene>
<keyword evidence="14" id="KW-1185">Reference proteome</keyword>
<evidence type="ECO:0000256" key="7">
    <source>
        <dbReference type="ARBA" id="ARBA00023203"/>
    </source>
</evidence>
<reference evidence="13 14" key="1">
    <citation type="journal article" date="2019" name="BMC Genomics">
        <title>Chromosome level assembly and comparative genome analysis confirm lager-brewing yeasts originated from a single hybridization.</title>
        <authorList>
            <person name="Salazar A.N."/>
            <person name="Gorter de Vries A.R."/>
            <person name="van den Broek M."/>
            <person name="Brouwers N."/>
            <person name="de la Torre Cortes P."/>
            <person name="Kuijpers N.G.A."/>
            <person name="Daran J.G."/>
            <person name="Abeel T."/>
        </authorList>
    </citation>
    <scope>NUCLEOTIDE SEQUENCE [LARGE SCALE GENOMIC DNA]</scope>
    <source>
        <strain evidence="13 14">CBS 1483</strain>
    </source>
</reference>
<evidence type="ECO:0000313" key="14">
    <source>
        <dbReference type="Proteomes" id="UP000501346"/>
    </source>
</evidence>
<keyword evidence="2 8" id="KW-0547">Nucleotide-binding</keyword>
<dbReference type="GO" id="GO:0007015">
    <property type="term" value="P:actin filament organization"/>
    <property type="evidence" value="ECO:0007669"/>
    <property type="project" value="TreeGrafter"/>
</dbReference>
<dbReference type="Gene3D" id="3.40.850.10">
    <property type="entry name" value="Kinesin motor domain"/>
    <property type="match status" value="1"/>
</dbReference>
<dbReference type="FunFam" id="1.20.120.720:FF:000038">
    <property type="entry name" value="Class II myosin"/>
    <property type="match status" value="1"/>
</dbReference>
<dbReference type="InterPro" id="IPR027417">
    <property type="entry name" value="P-loop_NTPase"/>
</dbReference>
<dbReference type="InterPro" id="IPR036961">
    <property type="entry name" value="Kinesin_motor_dom_sf"/>
</dbReference>
<comment type="similarity">
    <text evidence="1 8">Belongs to the TRAFAC class myosin-kinesin ATPase superfamily. Myosin family.</text>
</comment>
<evidence type="ECO:0000256" key="3">
    <source>
        <dbReference type="ARBA" id="ARBA00022840"/>
    </source>
</evidence>
<dbReference type="PRINTS" id="PR00193">
    <property type="entry name" value="MYOSINHEAVY"/>
</dbReference>
<keyword evidence="7 8" id="KW-0009">Actin-binding</keyword>
<proteinExistence type="inferred from homology"/>
<dbReference type="PANTHER" id="PTHR13140">
    <property type="entry name" value="MYOSIN"/>
    <property type="match status" value="1"/>
</dbReference>
<dbReference type="PROSITE" id="PS50096">
    <property type="entry name" value="IQ"/>
    <property type="match status" value="1"/>
</dbReference>
<feature type="coiled-coil region" evidence="9">
    <location>
        <begin position="863"/>
        <end position="1167"/>
    </location>
</feature>
<feature type="region of interest" description="Actin-binding" evidence="8">
    <location>
        <begin position="663"/>
        <end position="685"/>
    </location>
</feature>
<evidence type="ECO:0000256" key="4">
    <source>
        <dbReference type="ARBA" id="ARBA00023054"/>
    </source>
</evidence>
<dbReference type="PANTHER" id="PTHR13140:SF857">
    <property type="entry name" value="MYOSIN-11"/>
    <property type="match status" value="1"/>
</dbReference>
<keyword evidence="3 8" id="KW-0067">ATP-binding</keyword>
<dbReference type="OrthoDB" id="6108017at2759"/>
<feature type="compositionally biased region" description="Polar residues" evidence="10">
    <location>
        <begin position="629"/>
        <end position="641"/>
    </location>
</feature>
<dbReference type="SUPFAM" id="SSF57997">
    <property type="entry name" value="Tropomyosin"/>
    <property type="match status" value="1"/>
</dbReference>
<evidence type="ECO:0000256" key="2">
    <source>
        <dbReference type="ARBA" id="ARBA00022741"/>
    </source>
</evidence>
<feature type="region of interest" description="Disordered" evidence="10">
    <location>
        <begin position="629"/>
        <end position="658"/>
    </location>
</feature>
<dbReference type="GO" id="GO:0000146">
    <property type="term" value="F:microfilament motor activity"/>
    <property type="evidence" value="ECO:0007669"/>
    <property type="project" value="TreeGrafter"/>
</dbReference>
<evidence type="ECO:0000256" key="6">
    <source>
        <dbReference type="ARBA" id="ARBA00023175"/>
    </source>
</evidence>
<feature type="domain" description="Myosin motor" evidence="11">
    <location>
        <begin position="75"/>
        <end position="791"/>
    </location>
</feature>
<keyword evidence="5 8" id="KW-0518">Myosin</keyword>
<dbReference type="EMBL" id="CP048989">
    <property type="protein sequence ID" value="QID79873.1"/>
    <property type="molecule type" value="Genomic_DNA"/>
</dbReference>
<dbReference type="Gene3D" id="1.20.58.530">
    <property type="match status" value="1"/>
</dbReference>
<evidence type="ECO:0000256" key="5">
    <source>
        <dbReference type="ARBA" id="ARBA00023123"/>
    </source>
</evidence>
<dbReference type="FunFam" id="1.10.10.820:FF:000001">
    <property type="entry name" value="Myosin heavy chain"/>
    <property type="match status" value="1"/>
</dbReference>
<evidence type="ECO:0000256" key="9">
    <source>
        <dbReference type="SAM" id="Coils"/>
    </source>
</evidence>
<dbReference type="PROSITE" id="PS51844">
    <property type="entry name" value="SH3_LIKE"/>
    <property type="match status" value="1"/>
</dbReference>
<feature type="coiled-coil region" evidence="9">
    <location>
        <begin position="1768"/>
        <end position="1850"/>
    </location>
</feature>
<dbReference type="SMART" id="SM00242">
    <property type="entry name" value="MYSc"/>
    <property type="match status" value="1"/>
</dbReference>
<dbReference type="SUPFAM" id="SSF52540">
    <property type="entry name" value="P-loop containing nucleoside triphosphate hydrolases"/>
    <property type="match status" value="1"/>
</dbReference>
<dbReference type="Pfam" id="PF00063">
    <property type="entry name" value="Myosin_head"/>
    <property type="match status" value="1"/>
</dbReference>